<feature type="compositionally biased region" description="Basic residues" evidence="1">
    <location>
        <begin position="86"/>
        <end position="102"/>
    </location>
</feature>
<name>A0A1M2W137_TRAPU</name>
<dbReference type="GO" id="GO:0003887">
    <property type="term" value="F:DNA-directed DNA polymerase activity"/>
    <property type="evidence" value="ECO:0007669"/>
    <property type="project" value="TreeGrafter"/>
</dbReference>
<dbReference type="EMBL" id="MNAD01000403">
    <property type="protein sequence ID" value="OJT13490.1"/>
    <property type="molecule type" value="Genomic_DNA"/>
</dbReference>
<dbReference type="InterPro" id="IPR007218">
    <property type="entry name" value="DNA_pol_delta_4"/>
</dbReference>
<dbReference type="AlphaFoldDB" id="A0A1M2W137"/>
<feature type="compositionally biased region" description="Low complexity" evidence="1">
    <location>
        <begin position="26"/>
        <end position="36"/>
    </location>
</feature>
<organism evidence="2 3">
    <name type="scientific">Trametes pubescens</name>
    <name type="common">White-rot fungus</name>
    <dbReference type="NCBI Taxonomy" id="154538"/>
    <lineage>
        <taxon>Eukaryota</taxon>
        <taxon>Fungi</taxon>
        <taxon>Dikarya</taxon>
        <taxon>Basidiomycota</taxon>
        <taxon>Agaricomycotina</taxon>
        <taxon>Agaricomycetes</taxon>
        <taxon>Polyporales</taxon>
        <taxon>Polyporaceae</taxon>
        <taxon>Trametes</taxon>
    </lineage>
</organism>
<reference evidence="2 3" key="1">
    <citation type="submission" date="2016-10" db="EMBL/GenBank/DDBJ databases">
        <title>Genome sequence of the basidiomycete white-rot fungus Trametes pubescens.</title>
        <authorList>
            <person name="Makela M.R."/>
            <person name="Granchi Z."/>
            <person name="Peng M."/>
            <person name="De Vries R.P."/>
            <person name="Grigoriev I."/>
            <person name="Riley R."/>
            <person name="Hilden K."/>
        </authorList>
    </citation>
    <scope>NUCLEOTIDE SEQUENCE [LARGE SCALE GENOMIC DNA]</scope>
    <source>
        <strain evidence="2 3">FBCC735</strain>
    </source>
</reference>
<evidence type="ECO:0000313" key="3">
    <source>
        <dbReference type="Proteomes" id="UP000184267"/>
    </source>
</evidence>
<accession>A0A1M2W137</accession>
<dbReference type="Pfam" id="PF04081">
    <property type="entry name" value="DNA_pol_delta_4"/>
    <property type="match status" value="1"/>
</dbReference>
<feature type="region of interest" description="Disordered" evidence="1">
    <location>
        <begin position="1"/>
        <end position="116"/>
    </location>
</feature>
<keyword evidence="3" id="KW-1185">Reference proteome</keyword>
<proteinExistence type="predicted"/>
<dbReference type="OMA" id="QTMVHHI"/>
<dbReference type="Proteomes" id="UP000184267">
    <property type="component" value="Unassembled WGS sequence"/>
</dbReference>
<dbReference type="PANTHER" id="PTHR14303:SF0">
    <property type="entry name" value="DNA POLYMERASE DELTA SUBUNIT 4"/>
    <property type="match status" value="1"/>
</dbReference>
<gene>
    <name evidence="2" type="ORF">TRAPUB_9955</name>
</gene>
<dbReference type="STRING" id="154538.A0A1M2W137"/>
<sequence length="236" mass="26273">MPTRKNSKQTLATKQAKLSFASKRNSSTASAAAGKQAKADAVRKPSLARASGARSVSSTTPTEPISISDSDSDVSFNDDYVVPETKKRRVNPPRGPAAKRARKAQEEDAEEQAEPEMAMARLDPEDKRWRKQYGVVREKMGHLEPGESVVLYAKWRRRADGGFSVHAQGQTMVHHILRVFDLSYEYGPCIGVSRLDRWERAHALGLNPPLEVKEILLTKEGSTDEQFTQSVFHNQV</sequence>
<feature type="compositionally biased region" description="Low complexity" evidence="1">
    <location>
        <begin position="55"/>
        <end position="79"/>
    </location>
</feature>
<comment type="caution">
    <text evidence="2">The sequence shown here is derived from an EMBL/GenBank/DDBJ whole genome shotgun (WGS) entry which is preliminary data.</text>
</comment>
<evidence type="ECO:0000256" key="1">
    <source>
        <dbReference type="SAM" id="MobiDB-lite"/>
    </source>
</evidence>
<dbReference type="GO" id="GO:0000731">
    <property type="term" value="P:DNA synthesis involved in DNA repair"/>
    <property type="evidence" value="ECO:0007669"/>
    <property type="project" value="InterPro"/>
</dbReference>
<dbReference type="OrthoDB" id="337486at2759"/>
<protein>
    <submittedName>
        <fullName evidence="2">DNA polymerase delta subunit 4</fullName>
    </submittedName>
</protein>
<dbReference type="GO" id="GO:0043625">
    <property type="term" value="C:delta DNA polymerase complex"/>
    <property type="evidence" value="ECO:0007669"/>
    <property type="project" value="TreeGrafter"/>
</dbReference>
<dbReference type="GO" id="GO:0006261">
    <property type="term" value="P:DNA-templated DNA replication"/>
    <property type="evidence" value="ECO:0007669"/>
    <property type="project" value="TreeGrafter"/>
</dbReference>
<dbReference type="PANTHER" id="PTHR14303">
    <property type="entry name" value="DNA POLYMERASE DELTA SUBUNIT 4"/>
    <property type="match status" value="1"/>
</dbReference>
<evidence type="ECO:0000313" key="2">
    <source>
        <dbReference type="EMBL" id="OJT13490.1"/>
    </source>
</evidence>